<keyword evidence="2" id="KW-0238">DNA-binding</keyword>
<dbReference type="InterPro" id="IPR009057">
    <property type="entry name" value="Homeodomain-like_sf"/>
</dbReference>
<evidence type="ECO:0000313" key="6">
    <source>
        <dbReference type="EMBL" id="MBT1698957.1"/>
    </source>
</evidence>
<evidence type="ECO:0000256" key="3">
    <source>
        <dbReference type="ARBA" id="ARBA00023163"/>
    </source>
</evidence>
<feature type="transmembrane region" description="Helical" evidence="4">
    <location>
        <begin position="38"/>
        <end position="58"/>
    </location>
</feature>
<dbReference type="PRINTS" id="PR00032">
    <property type="entry name" value="HTHARAC"/>
</dbReference>
<keyword evidence="7" id="KW-1185">Reference proteome</keyword>
<feature type="transmembrane region" description="Helical" evidence="4">
    <location>
        <begin position="64"/>
        <end position="85"/>
    </location>
</feature>
<sequence>MTAHQVNIFLLLFGALQGLLLSIWFLRNRKKNSAHLYFALFLVVVGLQLTLKVIAKSWMMDHVWFAYMLSYKLPYLVGPLLYLYIKARRGDVFTQTDLLHFAPFVIFTFNALVTFFTGGSYNLYVHPYTQAVLQLLQLIIYGALALQLGNTELNGFIKRVVLAEAIIIVTLAVMVVYYGRFPDVRLLFVVLTLLIYWISYQAISKPDLFLEGAHATVVPLSLRKTAKYAHSGLKPEEALRIEAELQQLMNHDKLFLDTTLTIDSLSARINTSRHHLSQVLNEKLNKTYGDYITALRLQEACKRLSDPSNLRYTIAAIAHDSGFSAVSGFNEAFRKHYGTTPSKFREQHLNKMSA</sequence>
<comment type="caution">
    <text evidence="6">The sequence shown here is derived from an EMBL/GenBank/DDBJ whole genome shotgun (WGS) entry which is preliminary data.</text>
</comment>
<keyword evidence="4" id="KW-1133">Transmembrane helix</keyword>
<dbReference type="EMBL" id="JAHESF010000019">
    <property type="protein sequence ID" value="MBT1698957.1"/>
    <property type="molecule type" value="Genomic_DNA"/>
</dbReference>
<keyword evidence="3" id="KW-0804">Transcription</keyword>
<feature type="transmembrane region" description="Helical" evidence="4">
    <location>
        <begin position="6"/>
        <end position="26"/>
    </location>
</feature>
<dbReference type="Gene3D" id="1.10.10.60">
    <property type="entry name" value="Homeodomain-like"/>
    <property type="match status" value="2"/>
</dbReference>
<dbReference type="PROSITE" id="PS01124">
    <property type="entry name" value="HTH_ARAC_FAMILY_2"/>
    <property type="match status" value="1"/>
</dbReference>
<accession>A0AAP2DPQ6</accession>
<proteinExistence type="predicted"/>
<evidence type="ECO:0000313" key="7">
    <source>
        <dbReference type="Proteomes" id="UP001319200"/>
    </source>
</evidence>
<evidence type="ECO:0000256" key="4">
    <source>
        <dbReference type="SAM" id="Phobius"/>
    </source>
</evidence>
<dbReference type="GO" id="GO:0003700">
    <property type="term" value="F:DNA-binding transcription factor activity"/>
    <property type="evidence" value="ECO:0007669"/>
    <property type="project" value="InterPro"/>
</dbReference>
<keyword evidence="4" id="KW-0812">Transmembrane</keyword>
<dbReference type="Proteomes" id="UP001319200">
    <property type="component" value="Unassembled WGS sequence"/>
</dbReference>
<evidence type="ECO:0000259" key="5">
    <source>
        <dbReference type="PROSITE" id="PS01124"/>
    </source>
</evidence>
<feature type="transmembrane region" description="Helical" evidence="4">
    <location>
        <begin position="160"/>
        <end position="178"/>
    </location>
</feature>
<gene>
    <name evidence="6" type="ORF">KK083_18835</name>
</gene>
<name>A0AAP2DPQ6_9BACT</name>
<feature type="transmembrane region" description="Helical" evidence="4">
    <location>
        <begin position="184"/>
        <end position="203"/>
    </location>
</feature>
<reference evidence="6 7" key="1">
    <citation type="submission" date="2021-05" db="EMBL/GenBank/DDBJ databases">
        <title>A Polyphasic approach of four new species of the genus Ohtaekwangia: Ohtaekwangia histidinii sp. nov., Ohtaekwangia cretensis sp. nov., Ohtaekwangia indiensis sp. nov., Ohtaekwangia reichenbachii sp. nov. from diverse environment.</title>
        <authorList>
            <person name="Octaviana S."/>
        </authorList>
    </citation>
    <scope>NUCLEOTIDE SEQUENCE [LARGE SCALE GENOMIC DNA]</scope>
    <source>
        <strain evidence="6 7">PWU4</strain>
    </source>
</reference>
<keyword evidence="4" id="KW-0472">Membrane</keyword>
<dbReference type="RefSeq" id="WP_254166144.1">
    <property type="nucleotide sequence ID" value="NZ_JAHESF010000019.1"/>
</dbReference>
<dbReference type="PROSITE" id="PS00041">
    <property type="entry name" value="HTH_ARAC_FAMILY_1"/>
    <property type="match status" value="1"/>
</dbReference>
<dbReference type="InterPro" id="IPR020449">
    <property type="entry name" value="Tscrpt_reg_AraC-type_HTH"/>
</dbReference>
<dbReference type="InterPro" id="IPR018060">
    <property type="entry name" value="HTH_AraC"/>
</dbReference>
<evidence type="ECO:0000256" key="1">
    <source>
        <dbReference type="ARBA" id="ARBA00023015"/>
    </source>
</evidence>
<dbReference type="SMART" id="SM00342">
    <property type="entry name" value="HTH_ARAC"/>
    <property type="match status" value="1"/>
</dbReference>
<feature type="transmembrane region" description="Helical" evidence="4">
    <location>
        <begin position="97"/>
        <end position="116"/>
    </location>
</feature>
<organism evidence="6 7">
    <name type="scientific">Chryseosolibacter histidini</name>
    <dbReference type="NCBI Taxonomy" id="2782349"/>
    <lineage>
        <taxon>Bacteria</taxon>
        <taxon>Pseudomonadati</taxon>
        <taxon>Bacteroidota</taxon>
        <taxon>Cytophagia</taxon>
        <taxon>Cytophagales</taxon>
        <taxon>Chryseotaleaceae</taxon>
        <taxon>Chryseosolibacter</taxon>
    </lineage>
</organism>
<dbReference type="PANTHER" id="PTHR43280">
    <property type="entry name" value="ARAC-FAMILY TRANSCRIPTIONAL REGULATOR"/>
    <property type="match status" value="1"/>
</dbReference>
<evidence type="ECO:0000256" key="2">
    <source>
        <dbReference type="ARBA" id="ARBA00023125"/>
    </source>
</evidence>
<dbReference type="SUPFAM" id="SSF46689">
    <property type="entry name" value="Homeodomain-like"/>
    <property type="match status" value="1"/>
</dbReference>
<dbReference type="InterPro" id="IPR018062">
    <property type="entry name" value="HTH_AraC-typ_CS"/>
</dbReference>
<keyword evidence="1" id="KW-0805">Transcription regulation</keyword>
<dbReference type="PANTHER" id="PTHR43280:SF2">
    <property type="entry name" value="HTH-TYPE TRANSCRIPTIONAL REGULATOR EXSA"/>
    <property type="match status" value="1"/>
</dbReference>
<feature type="domain" description="HTH araC/xylS-type" evidence="5">
    <location>
        <begin position="246"/>
        <end position="347"/>
    </location>
</feature>
<dbReference type="Pfam" id="PF12833">
    <property type="entry name" value="HTH_18"/>
    <property type="match status" value="1"/>
</dbReference>
<dbReference type="AlphaFoldDB" id="A0AAP2DPQ6"/>
<dbReference type="GO" id="GO:0043565">
    <property type="term" value="F:sequence-specific DNA binding"/>
    <property type="evidence" value="ECO:0007669"/>
    <property type="project" value="InterPro"/>
</dbReference>
<protein>
    <submittedName>
        <fullName evidence="6">Helix-turn-helix transcriptional regulator</fullName>
    </submittedName>
</protein>